<proteinExistence type="predicted"/>
<accession>A0A916TL53</accession>
<dbReference type="RefSeq" id="WP_150497749.1">
    <property type="nucleotide sequence ID" value="NZ_BMFA01000008.1"/>
</dbReference>
<gene>
    <name evidence="2" type="ORF">GCM10011316_29120</name>
</gene>
<dbReference type="AlphaFoldDB" id="A0A916TL53"/>
<organism evidence="2 3">
    <name type="scientific">Roseibium aquae</name>
    <dbReference type="NCBI Taxonomy" id="1323746"/>
    <lineage>
        <taxon>Bacteria</taxon>
        <taxon>Pseudomonadati</taxon>
        <taxon>Pseudomonadota</taxon>
        <taxon>Alphaproteobacteria</taxon>
        <taxon>Hyphomicrobiales</taxon>
        <taxon>Stappiaceae</taxon>
        <taxon>Roseibium</taxon>
    </lineage>
</organism>
<keyword evidence="1" id="KW-0472">Membrane</keyword>
<keyword evidence="1" id="KW-1133">Transmembrane helix</keyword>
<sequence>MTDTKPLFRSKTFWGAAVAVLGALAGLFGIEITAADQAELTGLTDRIFAAWDSLAVIAGALLAIYGRVTARQKIR</sequence>
<comment type="caution">
    <text evidence="2">The sequence shown here is derived from an EMBL/GenBank/DDBJ whole genome shotgun (WGS) entry which is preliminary data.</text>
</comment>
<dbReference type="OrthoDB" id="7508901at2"/>
<evidence type="ECO:0000313" key="3">
    <source>
        <dbReference type="Proteomes" id="UP000605148"/>
    </source>
</evidence>
<dbReference type="Proteomes" id="UP000605148">
    <property type="component" value="Unassembled WGS sequence"/>
</dbReference>
<feature type="transmembrane region" description="Helical" evidence="1">
    <location>
        <begin position="12"/>
        <end position="35"/>
    </location>
</feature>
<dbReference type="EMBL" id="BMFA01000008">
    <property type="protein sequence ID" value="GGB55233.1"/>
    <property type="molecule type" value="Genomic_DNA"/>
</dbReference>
<protein>
    <submittedName>
        <fullName evidence="2">Uncharacterized protein</fullName>
    </submittedName>
</protein>
<feature type="transmembrane region" description="Helical" evidence="1">
    <location>
        <begin position="47"/>
        <end position="65"/>
    </location>
</feature>
<reference evidence="2" key="2">
    <citation type="submission" date="2020-09" db="EMBL/GenBank/DDBJ databases">
        <authorList>
            <person name="Sun Q."/>
            <person name="Zhou Y."/>
        </authorList>
    </citation>
    <scope>NUCLEOTIDE SEQUENCE</scope>
    <source>
        <strain evidence="2">CGMCC 1.12426</strain>
    </source>
</reference>
<keyword evidence="1" id="KW-0812">Transmembrane</keyword>
<name>A0A916TL53_9HYPH</name>
<evidence type="ECO:0000313" key="2">
    <source>
        <dbReference type="EMBL" id="GGB55233.1"/>
    </source>
</evidence>
<reference evidence="2" key="1">
    <citation type="journal article" date="2014" name="Int. J. Syst. Evol. Microbiol.">
        <title>Complete genome sequence of Corynebacterium casei LMG S-19264T (=DSM 44701T), isolated from a smear-ripened cheese.</title>
        <authorList>
            <consortium name="US DOE Joint Genome Institute (JGI-PGF)"/>
            <person name="Walter F."/>
            <person name="Albersmeier A."/>
            <person name="Kalinowski J."/>
            <person name="Ruckert C."/>
        </authorList>
    </citation>
    <scope>NUCLEOTIDE SEQUENCE</scope>
    <source>
        <strain evidence="2">CGMCC 1.12426</strain>
    </source>
</reference>
<keyword evidence="3" id="KW-1185">Reference proteome</keyword>
<evidence type="ECO:0000256" key="1">
    <source>
        <dbReference type="SAM" id="Phobius"/>
    </source>
</evidence>